<name>A0A834IGA6_RHYFE</name>
<evidence type="ECO:0000256" key="1">
    <source>
        <dbReference type="SAM" id="MobiDB-lite"/>
    </source>
</evidence>
<comment type="caution">
    <text evidence="2">The sequence shown here is derived from an EMBL/GenBank/DDBJ whole genome shotgun (WGS) entry which is preliminary data.</text>
</comment>
<reference evidence="2" key="1">
    <citation type="submission" date="2020-08" db="EMBL/GenBank/DDBJ databases">
        <title>Genome sequencing and assembly of the red palm weevil Rhynchophorus ferrugineus.</title>
        <authorList>
            <person name="Dias G.B."/>
            <person name="Bergman C.M."/>
            <person name="Manee M."/>
        </authorList>
    </citation>
    <scope>NUCLEOTIDE SEQUENCE</scope>
    <source>
        <strain evidence="2">AA-2017</strain>
        <tissue evidence="2">Whole larva</tissue>
    </source>
</reference>
<feature type="region of interest" description="Disordered" evidence="1">
    <location>
        <begin position="1"/>
        <end position="22"/>
    </location>
</feature>
<dbReference type="Proteomes" id="UP000625711">
    <property type="component" value="Unassembled WGS sequence"/>
</dbReference>
<accession>A0A834IGA6</accession>
<evidence type="ECO:0000313" key="2">
    <source>
        <dbReference type="EMBL" id="KAF7277388.1"/>
    </source>
</evidence>
<dbReference type="EMBL" id="JAACXV010002390">
    <property type="protein sequence ID" value="KAF7277388.1"/>
    <property type="molecule type" value="Genomic_DNA"/>
</dbReference>
<proteinExistence type="predicted"/>
<evidence type="ECO:0000313" key="3">
    <source>
        <dbReference type="Proteomes" id="UP000625711"/>
    </source>
</evidence>
<sequence length="51" mass="5748">TCDTESSAVENPSKRAKLDEDIEEDDDFNTLVCDEVEPEPVDLRVHVLKTT</sequence>
<keyword evidence="3" id="KW-1185">Reference proteome</keyword>
<dbReference type="AlphaFoldDB" id="A0A834IGA6"/>
<gene>
    <name evidence="2" type="ORF">GWI33_007962</name>
</gene>
<feature type="non-terminal residue" evidence="2">
    <location>
        <position position="1"/>
    </location>
</feature>
<feature type="compositionally biased region" description="Polar residues" evidence="1">
    <location>
        <begin position="1"/>
        <end position="10"/>
    </location>
</feature>
<protein>
    <submittedName>
        <fullName evidence="2">Uncharacterized protein</fullName>
    </submittedName>
</protein>
<organism evidence="2 3">
    <name type="scientific">Rhynchophorus ferrugineus</name>
    <name type="common">Red palm weevil</name>
    <name type="synonym">Curculio ferrugineus</name>
    <dbReference type="NCBI Taxonomy" id="354439"/>
    <lineage>
        <taxon>Eukaryota</taxon>
        <taxon>Metazoa</taxon>
        <taxon>Ecdysozoa</taxon>
        <taxon>Arthropoda</taxon>
        <taxon>Hexapoda</taxon>
        <taxon>Insecta</taxon>
        <taxon>Pterygota</taxon>
        <taxon>Neoptera</taxon>
        <taxon>Endopterygota</taxon>
        <taxon>Coleoptera</taxon>
        <taxon>Polyphaga</taxon>
        <taxon>Cucujiformia</taxon>
        <taxon>Curculionidae</taxon>
        <taxon>Dryophthorinae</taxon>
        <taxon>Rhynchophorus</taxon>
    </lineage>
</organism>